<dbReference type="EMBL" id="JAJKFT010000010">
    <property type="protein sequence ID" value="MCC9629371.1"/>
    <property type="molecule type" value="Genomic_DNA"/>
</dbReference>
<protein>
    <recommendedName>
        <fullName evidence="4">HEAT repeat domain-containing protein</fullName>
    </recommendedName>
</protein>
<evidence type="ECO:0000256" key="1">
    <source>
        <dbReference type="SAM" id="SignalP"/>
    </source>
</evidence>
<dbReference type="AlphaFoldDB" id="A0A9X1MML9"/>
<dbReference type="RefSeq" id="WP_230219293.1">
    <property type="nucleotide sequence ID" value="NZ_JAJKFT010000010.1"/>
</dbReference>
<sequence length="256" mass="28179">MSAQRTFFAAMLSLAFGLLAPLASAEPDSAPSDQAPSILAQLAKSSAEAAQNFPKSDNPKADYGVQADAGWKIVQQYLDSKDRNDDRLVEELRLDFQRNQYRGVRNDILFALIAKDDDAALTAVLAVNCPEDRMGLGQAIEGAIAISDQPAMKRRGMLVLCDAWERSKSEANRERIVAALRRGFRPMGLNVEKDAPFIKSVRQWVANEQPKFAFNPDYALKGSAPFMRPDEIPLYLPASAIKPPPTRTVAPPTFTK</sequence>
<proteinExistence type="predicted"/>
<organism evidence="2 3">
    <name type="scientific">Blastopirellula sediminis</name>
    <dbReference type="NCBI Taxonomy" id="2894196"/>
    <lineage>
        <taxon>Bacteria</taxon>
        <taxon>Pseudomonadati</taxon>
        <taxon>Planctomycetota</taxon>
        <taxon>Planctomycetia</taxon>
        <taxon>Pirellulales</taxon>
        <taxon>Pirellulaceae</taxon>
        <taxon>Blastopirellula</taxon>
    </lineage>
</organism>
<feature type="signal peptide" evidence="1">
    <location>
        <begin position="1"/>
        <end position="25"/>
    </location>
</feature>
<evidence type="ECO:0000313" key="3">
    <source>
        <dbReference type="Proteomes" id="UP001139103"/>
    </source>
</evidence>
<accession>A0A9X1MML9</accession>
<name>A0A9X1MML9_9BACT</name>
<evidence type="ECO:0008006" key="4">
    <source>
        <dbReference type="Google" id="ProtNLM"/>
    </source>
</evidence>
<evidence type="ECO:0000313" key="2">
    <source>
        <dbReference type="EMBL" id="MCC9629371.1"/>
    </source>
</evidence>
<feature type="chain" id="PRO_5040891570" description="HEAT repeat domain-containing protein" evidence="1">
    <location>
        <begin position="26"/>
        <end position="256"/>
    </location>
</feature>
<dbReference type="Proteomes" id="UP001139103">
    <property type="component" value="Unassembled WGS sequence"/>
</dbReference>
<keyword evidence="3" id="KW-1185">Reference proteome</keyword>
<gene>
    <name evidence="2" type="ORF">LOC68_13295</name>
</gene>
<reference evidence="2" key="1">
    <citation type="submission" date="2021-11" db="EMBL/GenBank/DDBJ databases">
        <title>Genome sequence.</title>
        <authorList>
            <person name="Sun Q."/>
        </authorList>
    </citation>
    <scope>NUCLEOTIDE SEQUENCE</scope>
    <source>
        <strain evidence="2">JC732</strain>
    </source>
</reference>
<comment type="caution">
    <text evidence="2">The sequence shown here is derived from an EMBL/GenBank/DDBJ whole genome shotgun (WGS) entry which is preliminary data.</text>
</comment>
<keyword evidence="1" id="KW-0732">Signal</keyword>